<organism evidence="2 3">
    <name type="scientific">Pyrodictium abyssi</name>
    <dbReference type="NCBI Taxonomy" id="54256"/>
    <lineage>
        <taxon>Archaea</taxon>
        <taxon>Thermoproteota</taxon>
        <taxon>Thermoprotei</taxon>
        <taxon>Desulfurococcales</taxon>
        <taxon>Pyrodictiaceae</taxon>
        <taxon>Pyrodictium</taxon>
    </lineage>
</organism>
<accession>A0ABN6ZN85</accession>
<reference evidence="2 3" key="1">
    <citation type="submission" date="2023-09" db="EMBL/GenBank/DDBJ databases">
        <title>Pyrofollis japonicus gen. nov. sp. nov., a novel member of the family Pyrodictiaceae isolated from the Iheya North hydrothermal field.</title>
        <authorList>
            <person name="Miyazaki U."/>
            <person name="Sanari M."/>
            <person name="Tame A."/>
            <person name="Kitajima M."/>
            <person name="Okamoto A."/>
            <person name="Sawayama S."/>
            <person name="Miyazaki J."/>
            <person name="Takai K."/>
            <person name="Nakagawa S."/>
        </authorList>
    </citation>
    <scope>NUCLEOTIDE SEQUENCE [LARGE SCALE GENOMIC DNA]</scope>
    <source>
        <strain evidence="2 3">AV2</strain>
    </source>
</reference>
<proteinExistence type="predicted"/>
<evidence type="ECO:0000313" key="3">
    <source>
        <dbReference type="Proteomes" id="UP001341135"/>
    </source>
</evidence>
<protein>
    <submittedName>
        <fullName evidence="2">Uncharacterized protein</fullName>
    </submittedName>
</protein>
<gene>
    <name evidence="2" type="ORF">PABY_12760</name>
</gene>
<sequence length="39" mass="4275">MLGLIRYLAYAPLVFLLTLVGGVVILLELPSWLPPLRPG</sequence>
<feature type="transmembrane region" description="Helical" evidence="1">
    <location>
        <begin position="7"/>
        <end position="27"/>
    </location>
</feature>
<dbReference type="EMBL" id="AP028907">
    <property type="protein sequence ID" value="BES81709.1"/>
    <property type="molecule type" value="Genomic_DNA"/>
</dbReference>
<keyword evidence="3" id="KW-1185">Reference proteome</keyword>
<evidence type="ECO:0000313" key="2">
    <source>
        <dbReference type="EMBL" id="BES81709.1"/>
    </source>
</evidence>
<keyword evidence="1" id="KW-1133">Transmembrane helix</keyword>
<name>A0ABN6ZN85_9CREN</name>
<keyword evidence="1" id="KW-0812">Transmembrane</keyword>
<dbReference type="Proteomes" id="UP001341135">
    <property type="component" value="Chromosome"/>
</dbReference>
<evidence type="ECO:0000256" key="1">
    <source>
        <dbReference type="SAM" id="Phobius"/>
    </source>
</evidence>
<keyword evidence="1" id="KW-0472">Membrane</keyword>